<feature type="compositionally biased region" description="Gly residues" evidence="7">
    <location>
        <begin position="821"/>
        <end position="830"/>
    </location>
</feature>
<dbReference type="Pfam" id="PF12607">
    <property type="entry name" value="DUF3772"/>
    <property type="match status" value="1"/>
</dbReference>
<evidence type="ECO:0000256" key="8">
    <source>
        <dbReference type="SAM" id="Phobius"/>
    </source>
</evidence>
<feature type="transmembrane region" description="Helical" evidence="8">
    <location>
        <begin position="453"/>
        <end position="477"/>
    </location>
</feature>
<dbReference type="Pfam" id="PF21082">
    <property type="entry name" value="MS_channel_3rd"/>
    <property type="match status" value="1"/>
</dbReference>
<sequence length="830" mass="86810">MLLCAPLSAQTDTAEPDYATWDKFATQVEQSLDRNDVDDAALQQMRSRVVDWRARFLAAQGSKSTRVGTLQDQIAALGPAPAADATEPEDVAARRKELNAELSAEQAPVLRASEAYGRAEGMVTAIDKTLRSRQAAAVLQLTPSPLLPSSWAAAASDGNRLAAGLRDEVGARLQRFGATGAAQKLPGVAVPLAIALLLLTVGRRWVNGLPGRLARRLPTRAQGAVSFIASLTQIGLPVVGVFLVLVAIEATGLLGQWGTPFVLSAAAAGVTFFIGAWIARQLFPVDPAQASLLGLVSPARDAARHQATLLAAAMALEQFIARPLLPLSGFNRESDFAASVPVPFSDAGAGVVHLPLILLGALPLFRLGKLLRPAPATVITTSDKVLATLAAIVRVIAVVAPLAAVTGYVTAANATLWPAAVTLALAGLIVLLQQFFVDLWQIVRRTPEGARDSLAPVIIGLALLLVALPILALTWGARVSDLAEVWTRLANGFRIGSVRLSPGAVITFFVVFALGYTVTRGVQSTLRKTVLPRTRIDAGGQNAIVSGLGYVGIFIAAMLAIVSAGIDLSSLAIVAGALSVGIGFGLQNIVSNFVSGIILLIERPVTVGDWVQVGTAQGVVRRISVRSTTIQTFDRSSVVVPNSDLITQHVTNWTRGSLSGRVIVAISVAYSSDTRKVTDMLIEIAENQPTVLIEPAPLAILTGFGPDGINFELRAIVSDINQGTTVASEMRQQIVERMKAEGIEMPFAQRDIWLRNPESLAPSGPNPLGSAGAGAPVPDTKTALPRAAQVDTRRPTSGASADAGKQDELDPRIAASVAGGPADGGSEGGR</sequence>
<feature type="transmembrane region" description="Helical" evidence="8">
    <location>
        <begin position="543"/>
        <end position="566"/>
    </location>
</feature>
<dbReference type="InterPro" id="IPR023408">
    <property type="entry name" value="MscS_beta-dom_sf"/>
</dbReference>
<keyword evidence="5 8" id="KW-1133">Transmembrane helix</keyword>
<dbReference type="Gene3D" id="3.30.70.100">
    <property type="match status" value="1"/>
</dbReference>
<evidence type="ECO:0000256" key="4">
    <source>
        <dbReference type="ARBA" id="ARBA00022692"/>
    </source>
</evidence>
<evidence type="ECO:0000256" key="1">
    <source>
        <dbReference type="ARBA" id="ARBA00004651"/>
    </source>
</evidence>
<dbReference type="InterPro" id="IPR011014">
    <property type="entry name" value="MscS_channel_TM-2"/>
</dbReference>
<dbReference type="Gene3D" id="2.30.30.60">
    <property type="match status" value="1"/>
</dbReference>
<evidence type="ECO:0000256" key="2">
    <source>
        <dbReference type="ARBA" id="ARBA00008017"/>
    </source>
</evidence>
<dbReference type="GO" id="GO:0005886">
    <property type="term" value="C:plasma membrane"/>
    <property type="evidence" value="ECO:0007669"/>
    <property type="project" value="UniProtKB-SubCell"/>
</dbReference>
<organism evidence="12 13">
    <name type="scientific">Paracoccus suum</name>
    <dbReference type="NCBI Taxonomy" id="2259340"/>
    <lineage>
        <taxon>Bacteria</taxon>
        <taxon>Pseudomonadati</taxon>
        <taxon>Pseudomonadota</taxon>
        <taxon>Alphaproteobacteria</taxon>
        <taxon>Rhodobacterales</taxon>
        <taxon>Paracoccaceae</taxon>
        <taxon>Paracoccus</taxon>
    </lineage>
</organism>
<evidence type="ECO:0000259" key="9">
    <source>
        <dbReference type="Pfam" id="PF00924"/>
    </source>
</evidence>
<evidence type="ECO:0000256" key="6">
    <source>
        <dbReference type="ARBA" id="ARBA00023136"/>
    </source>
</evidence>
<keyword evidence="4 8" id="KW-0812">Transmembrane</keyword>
<feature type="transmembrane region" description="Helical" evidence="8">
    <location>
        <begin position="227"/>
        <end position="248"/>
    </location>
</feature>
<feature type="transmembrane region" description="Helical" evidence="8">
    <location>
        <begin position="415"/>
        <end position="432"/>
    </location>
</feature>
<feature type="region of interest" description="Disordered" evidence="7">
    <location>
        <begin position="757"/>
        <end position="830"/>
    </location>
</feature>
<evidence type="ECO:0000259" key="10">
    <source>
        <dbReference type="Pfam" id="PF12607"/>
    </source>
</evidence>
<evidence type="ECO:0000256" key="3">
    <source>
        <dbReference type="ARBA" id="ARBA00022475"/>
    </source>
</evidence>
<dbReference type="InterPro" id="IPR006685">
    <property type="entry name" value="MscS_channel_2nd"/>
</dbReference>
<dbReference type="SUPFAM" id="SSF82861">
    <property type="entry name" value="Mechanosensitive channel protein MscS (YggB), transmembrane region"/>
    <property type="match status" value="1"/>
</dbReference>
<feature type="transmembrane region" description="Helical" evidence="8">
    <location>
        <begin position="185"/>
        <end position="206"/>
    </location>
</feature>
<dbReference type="PANTHER" id="PTHR30347:SF1">
    <property type="entry name" value="MECHANOSENSITIVE CHANNEL MSCK"/>
    <property type="match status" value="1"/>
</dbReference>
<evidence type="ECO:0000256" key="7">
    <source>
        <dbReference type="SAM" id="MobiDB-lite"/>
    </source>
</evidence>
<dbReference type="SUPFAM" id="SSF82689">
    <property type="entry name" value="Mechanosensitive channel protein MscS (YggB), C-terminal domain"/>
    <property type="match status" value="1"/>
</dbReference>
<dbReference type="GO" id="GO:0008381">
    <property type="term" value="F:mechanosensitive monoatomic ion channel activity"/>
    <property type="evidence" value="ECO:0007669"/>
    <property type="project" value="UniProtKB-ARBA"/>
</dbReference>
<evidence type="ECO:0000313" key="12">
    <source>
        <dbReference type="EMBL" id="AXC51243.1"/>
    </source>
</evidence>
<dbReference type="InterPro" id="IPR052702">
    <property type="entry name" value="MscS-like_channel"/>
</dbReference>
<dbReference type="KEGG" id="pars:DRW48_11860"/>
<dbReference type="AlphaFoldDB" id="A0A344PPD8"/>
<evidence type="ECO:0000313" key="13">
    <source>
        <dbReference type="Proteomes" id="UP000252023"/>
    </source>
</evidence>
<protein>
    <submittedName>
        <fullName evidence="12">Mechanosensitive ion channel family protein</fullName>
    </submittedName>
</protein>
<feature type="domain" description="Mechanosensitive ion channel MscS" evidence="9">
    <location>
        <begin position="588"/>
        <end position="655"/>
    </location>
</feature>
<feature type="transmembrane region" description="Helical" evidence="8">
    <location>
        <begin position="497"/>
        <end position="518"/>
    </location>
</feature>
<feature type="domain" description="Mechanosensitive ion channel MscS C-terminal" evidence="11">
    <location>
        <begin position="664"/>
        <end position="745"/>
    </location>
</feature>
<comment type="subcellular location">
    <subcellularLocation>
        <location evidence="1">Cell membrane</location>
        <topology evidence="1">Multi-pass membrane protein</topology>
    </subcellularLocation>
</comment>
<keyword evidence="3" id="KW-1003">Cell membrane</keyword>
<dbReference type="InterPro" id="IPR049278">
    <property type="entry name" value="MS_channel_C"/>
</dbReference>
<gene>
    <name evidence="12" type="ORF">DRW48_11860</name>
</gene>
<dbReference type="InterPro" id="IPR010920">
    <property type="entry name" value="LSM_dom_sf"/>
</dbReference>
<name>A0A344PPD8_9RHOB</name>
<keyword evidence="6 8" id="KW-0472">Membrane</keyword>
<dbReference type="EMBL" id="CP030918">
    <property type="protein sequence ID" value="AXC51243.1"/>
    <property type="molecule type" value="Genomic_DNA"/>
</dbReference>
<dbReference type="InterPro" id="IPR011066">
    <property type="entry name" value="MscS_channel_C_sf"/>
</dbReference>
<dbReference type="SUPFAM" id="SSF50182">
    <property type="entry name" value="Sm-like ribonucleoproteins"/>
    <property type="match status" value="1"/>
</dbReference>
<dbReference type="Pfam" id="PF00924">
    <property type="entry name" value="MS_channel_2nd"/>
    <property type="match status" value="1"/>
</dbReference>
<proteinExistence type="inferred from homology"/>
<keyword evidence="13" id="KW-1185">Reference proteome</keyword>
<dbReference type="Gene3D" id="1.10.287.1260">
    <property type="match status" value="1"/>
</dbReference>
<feature type="domain" description="DUF3772" evidence="10">
    <location>
        <begin position="110"/>
        <end position="169"/>
    </location>
</feature>
<feature type="transmembrane region" description="Helical" evidence="8">
    <location>
        <begin position="260"/>
        <end position="279"/>
    </location>
</feature>
<dbReference type="Proteomes" id="UP000252023">
    <property type="component" value="Chromosome"/>
</dbReference>
<evidence type="ECO:0000259" key="11">
    <source>
        <dbReference type="Pfam" id="PF21082"/>
    </source>
</evidence>
<reference evidence="13" key="1">
    <citation type="submission" date="2018-07" db="EMBL/GenBank/DDBJ databases">
        <title>Genome sequencing of Paracoccus sp. SC2-6.</title>
        <authorList>
            <person name="Heo J."/>
            <person name="Kim S.-J."/>
            <person name="Kwon S.-W."/>
        </authorList>
    </citation>
    <scope>NUCLEOTIDE SEQUENCE [LARGE SCALE GENOMIC DNA]</scope>
    <source>
        <strain evidence="13">SC2-6</strain>
    </source>
</reference>
<evidence type="ECO:0000256" key="5">
    <source>
        <dbReference type="ARBA" id="ARBA00022989"/>
    </source>
</evidence>
<comment type="similarity">
    <text evidence="2">Belongs to the MscS (TC 1.A.23) family.</text>
</comment>
<dbReference type="PANTHER" id="PTHR30347">
    <property type="entry name" value="POTASSIUM CHANNEL RELATED"/>
    <property type="match status" value="1"/>
</dbReference>
<dbReference type="OrthoDB" id="9799209at2"/>
<accession>A0A344PPD8</accession>
<feature type="transmembrane region" description="Helical" evidence="8">
    <location>
        <begin position="572"/>
        <end position="601"/>
    </location>
</feature>
<dbReference type="InterPro" id="IPR022249">
    <property type="entry name" value="DUF3772"/>
</dbReference>
<feature type="transmembrane region" description="Helical" evidence="8">
    <location>
        <begin position="385"/>
        <end position="409"/>
    </location>
</feature>